<feature type="transmembrane region" description="Helical" evidence="10">
    <location>
        <begin position="859"/>
        <end position="876"/>
    </location>
</feature>
<evidence type="ECO:0000313" key="12">
    <source>
        <dbReference type="Proteomes" id="UP001150569"/>
    </source>
</evidence>
<feature type="transmembrane region" description="Helical" evidence="10">
    <location>
        <begin position="888"/>
        <end position="909"/>
    </location>
</feature>
<keyword evidence="7 10" id="KW-1133">Transmembrane helix</keyword>
<feature type="transmembrane region" description="Helical" evidence="10">
    <location>
        <begin position="808"/>
        <end position="828"/>
    </location>
</feature>
<dbReference type="Proteomes" id="UP001150569">
    <property type="component" value="Unassembled WGS sequence"/>
</dbReference>
<dbReference type="InterPro" id="IPR004648">
    <property type="entry name" value="Oligpept_transpt"/>
</dbReference>
<keyword evidence="12" id="KW-1185">Reference proteome</keyword>
<keyword evidence="4 10" id="KW-0812">Transmembrane</keyword>
<dbReference type="OrthoDB" id="9986677at2759"/>
<keyword evidence="3" id="KW-0813">Transport</keyword>
<gene>
    <name evidence="11" type="ORF">IWQ60_000300</name>
</gene>
<comment type="similarity">
    <text evidence="2">Belongs to the oligopeptide OPT transporter family.</text>
</comment>
<evidence type="ECO:0008006" key="13">
    <source>
        <dbReference type="Google" id="ProtNLM"/>
    </source>
</evidence>
<accession>A0A9W8E2W4</accession>
<feature type="compositionally biased region" description="Basic and acidic residues" evidence="9">
    <location>
        <begin position="1"/>
        <end position="12"/>
    </location>
</feature>
<comment type="subcellular location">
    <subcellularLocation>
        <location evidence="1">Membrane</location>
        <topology evidence="1">Multi-pass membrane protein</topology>
    </subcellularLocation>
</comment>
<dbReference type="InterPro" id="IPR004813">
    <property type="entry name" value="OPT"/>
</dbReference>
<dbReference type="EMBL" id="JANBPT010000007">
    <property type="protein sequence ID" value="KAJ1930434.1"/>
    <property type="molecule type" value="Genomic_DNA"/>
</dbReference>
<proteinExistence type="inferred from homology"/>
<organism evidence="11 12">
    <name type="scientific">Tieghemiomyces parasiticus</name>
    <dbReference type="NCBI Taxonomy" id="78921"/>
    <lineage>
        <taxon>Eukaryota</taxon>
        <taxon>Fungi</taxon>
        <taxon>Fungi incertae sedis</taxon>
        <taxon>Zoopagomycota</taxon>
        <taxon>Kickxellomycotina</taxon>
        <taxon>Dimargaritomycetes</taxon>
        <taxon>Dimargaritales</taxon>
        <taxon>Dimargaritaceae</taxon>
        <taxon>Tieghemiomyces</taxon>
    </lineage>
</organism>
<dbReference type="NCBIfam" id="TIGR00728">
    <property type="entry name" value="OPT_sfam"/>
    <property type="match status" value="1"/>
</dbReference>
<evidence type="ECO:0000256" key="3">
    <source>
        <dbReference type="ARBA" id="ARBA00022448"/>
    </source>
</evidence>
<evidence type="ECO:0000256" key="8">
    <source>
        <dbReference type="ARBA" id="ARBA00023136"/>
    </source>
</evidence>
<sequence>MARVRSDSRDGGRPLSPHLPLGDRTPLSATATLPFDNIPLPVVDTTAAEIHLLQEMGASPIEADPRLPSSPLRKHSAFYEEYLNDGNDGPRRSDPQTVPAFELRPPPKSPGMRARAPPASAHSSATMAPVATVPSPSAEAVKPLLQHLHPAGVSTRTDDPTDDIMPDEDSPFDMVRAVVSNRDDPTLPTLTVRVWILGLSFLVILSVVNQFFWFRETPIGLGGVIVLLLSYPMGKFMAWSMPHRTVRLRPFPWSFELNPGPFSIKEHVLVSIVANSGAGTAYAIDVIVIKRLFYKTEMAFATSLLLLLTSQLVGYGLAGIARKFLVRPAAMIWPAGLITVALFRTFHDKEELPVAGTAARSSAETFSTTPTEDIEMTMVDENSPPLSPTDKPDGLLIPPRRFGSALRTSSSRFTPLALLRRLNRLTRVQYFWAFFMFSFVWYFVPGYLFTGLGAVSLLCLVAPTSLIAQQLGDGRYGLGILSFSMDWSMISSAYLSSPIATPFWTACNMFASFVVMMWVLVPLAYYFNVWDAAHFPIYSAATFDVFGNHYNTTRVMPGGSYDEAAYQTYSPLRLAFQFALTYGLSFASFASLLTYTALYHGKDIMARFRESRAMDDDIHAKLMRRYPEVPSWWYSAIFFVNGLAAIYLCERMGIGLPWWAVLLALGIAGLFLIPVGIIAAVSNQSPGLNVITEFIIGYLLPGQPIANVTFKTYGTIALNQGLALVGDMKLAHYMKIPPRHMFICQAVGTVCAGTLQLATAYYLMDTVPRMCDPDNLPWTCRGAHTFYSASIIWGLIGPLKMFGPGSPYYFALWFFLLGFLLPFPIYFLQKRYPNLHWLQFVHVPIILGALDSFPPGPALVYPMWFLACVFFNLWIYRRHNGWWKRLGFIFSVALDSGLAVAGLVIFVIFQSSGIELHWWGNDHQQCPLSRAPLVPASPFHS</sequence>
<feature type="region of interest" description="Disordered" evidence="9">
    <location>
        <begin position="1"/>
        <end position="25"/>
    </location>
</feature>
<dbReference type="Pfam" id="PF03169">
    <property type="entry name" value="OPT"/>
    <property type="match status" value="1"/>
</dbReference>
<feature type="transmembrane region" description="Helical" evidence="10">
    <location>
        <begin position="428"/>
        <end position="444"/>
    </location>
</feature>
<evidence type="ECO:0000256" key="10">
    <source>
        <dbReference type="SAM" id="Phobius"/>
    </source>
</evidence>
<feature type="transmembrane region" description="Helical" evidence="10">
    <location>
        <begin position="631"/>
        <end position="649"/>
    </location>
</feature>
<feature type="transmembrane region" description="Helical" evidence="10">
    <location>
        <begin position="192"/>
        <end position="213"/>
    </location>
</feature>
<feature type="transmembrane region" description="Helical" evidence="10">
    <location>
        <begin position="835"/>
        <end position="853"/>
    </location>
</feature>
<evidence type="ECO:0000256" key="6">
    <source>
        <dbReference type="ARBA" id="ARBA00022927"/>
    </source>
</evidence>
<evidence type="ECO:0000256" key="9">
    <source>
        <dbReference type="SAM" id="MobiDB-lite"/>
    </source>
</evidence>
<feature type="transmembrane region" description="Helical" evidence="10">
    <location>
        <begin position="298"/>
        <end position="318"/>
    </location>
</feature>
<feature type="compositionally biased region" description="Low complexity" evidence="9">
    <location>
        <begin position="114"/>
        <end position="129"/>
    </location>
</feature>
<feature type="transmembrane region" description="Helical" evidence="10">
    <location>
        <begin position="740"/>
        <end position="764"/>
    </location>
</feature>
<evidence type="ECO:0000256" key="1">
    <source>
        <dbReference type="ARBA" id="ARBA00004141"/>
    </source>
</evidence>
<evidence type="ECO:0000313" key="11">
    <source>
        <dbReference type="EMBL" id="KAJ1930434.1"/>
    </source>
</evidence>
<name>A0A9W8E2W4_9FUNG</name>
<dbReference type="GO" id="GO:0035673">
    <property type="term" value="F:oligopeptide transmembrane transporter activity"/>
    <property type="evidence" value="ECO:0007669"/>
    <property type="project" value="InterPro"/>
</dbReference>
<dbReference type="GO" id="GO:0016020">
    <property type="term" value="C:membrane"/>
    <property type="evidence" value="ECO:0007669"/>
    <property type="project" value="UniProtKB-SubCell"/>
</dbReference>
<keyword evidence="6" id="KW-0653">Protein transport</keyword>
<dbReference type="GO" id="GO:0015031">
    <property type="term" value="P:protein transport"/>
    <property type="evidence" value="ECO:0007669"/>
    <property type="project" value="UniProtKB-KW"/>
</dbReference>
<protein>
    <recommendedName>
        <fullName evidence="13">Oligopeptide transporter</fullName>
    </recommendedName>
</protein>
<dbReference type="PANTHER" id="PTHR22601">
    <property type="entry name" value="ISP4 LIKE PROTEIN"/>
    <property type="match status" value="1"/>
</dbReference>
<keyword evidence="8 10" id="KW-0472">Membrane</keyword>
<feature type="transmembrane region" description="Helical" evidence="10">
    <location>
        <begin position="574"/>
        <end position="598"/>
    </location>
</feature>
<evidence type="ECO:0000256" key="4">
    <source>
        <dbReference type="ARBA" id="ARBA00022692"/>
    </source>
</evidence>
<feature type="transmembrane region" description="Helical" evidence="10">
    <location>
        <begin position="503"/>
        <end position="527"/>
    </location>
</feature>
<comment type="caution">
    <text evidence="11">The sequence shown here is derived from an EMBL/GenBank/DDBJ whole genome shotgun (WGS) entry which is preliminary data.</text>
</comment>
<feature type="transmembrane region" description="Helical" evidence="10">
    <location>
        <begin position="219"/>
        <end position="239"/>
    </location>
</feature>
<evidence type="ECO:0000256" key="2">
    <source>
        <dbReference type="ARBA" id="ARBA00008807"/>
    </source>
</evidence>
<dbReference type="AlphaFoldDB" id="A0A9W8E2W4"/>
<keyword evidence="5" id="KW-0571">Peptide transport</keyword>
<evidence type="ECO:0000256" key="7">
    <source>
        <dbReference type="ARBA" id="ARBA00022989"/>
    </source>
</evidence>
<evidence type="ECO:0000256" key="5">
    <source>
        <dbReference type="ARBA" id="ARBA00022856"/>
    </source>
</evidence>
<feature type="transmembrane region" description="Helical" evidence="10">
    <location>
        <begin position="656"/>
        <end position="681"/>
    </location>
</feature>
<reference evidence="11" key="1">
    <citation type="submission" date="2022-07" db="EMBL/GenBank/DDBJ databases">
        <title>Phylogenomic reconstructions and comparative analyses of Kickxellomycotina fungi.</title>
        <authorList>
            <person name="Reynolds N.K."/>
            <person name="Stajich J.E."/>
            <person name="Barry K."/>
            <person name="Grigoriev I.V."/>
            <person name="Crous P."/>
            <person name="Smith M.E."/>
        </authorList>
    </citation>
    <scope>NUCLEOTIDE SEQUENCE</scope>
    <source>
        <strain evidence="11">RSA 861</strain>
    </source>
</reference>
<feature type="region of interest" description="Disordered" evidence="9">
    <location>
        <begin position="83"/>
        <end position="129"/>
    </location>
</feature>